<feature type="repeat" description="PPR" evidence="2">
    <location>
        <begin position="249"/>
        <end position="283"/>
    </location>
</feature>
<dbReference type="STRING" id="3880.A0A072U0L5"/>
<dbReference type="NCBIfam" id="TIGR00756">
    <property type="entry name" value="PPR"/>
    <property type="match status" value="2"/>
</dbReference>
<keyword evidence="6" id="KW-1185">Reference proteome</keyword>
<proteinExistence type="predicted"/>
<evidence type="ECO:0000256" key="2">
    <source>
        <dbReference type="PROSITE-ProRule" id="PRU00708"/>
    </source>
</evidence>
<reference evidence="4" key="4">
    <citation type="journal article" date="2018" name="Nat. Plants">
        <title>Whole-genome landscape of Medicago truncatula symbiotic genes.</title>
        <authorList>
            <person name="Pecrix Y."/>
            <person name="Gamas P."/>
            <person name="Carrere S."/>
        </authorList>
    </citation>
    <scope>NUCLEOTIDE SEQUENCE</scope>
    <source>
        <tissue evidence="4">Leaves</tissue>
    </source>
</reference>
<dbReference type="EnsemblPlants" id="KEH23217">
    <property type="protein sequence ID" value="KEH23217"/>
    <property type="gene ID" value="MTR_7g069290"/>
</dbReference>
<dbReference type="Gene3D" id="1.25.40.10">
    <property type="entry name" value="Tetratricopeptide repeat domain"/>
    <property type="match status" value="2"/>
</dbReference>
<feature type="repeat" description="PPR" evidence="2">
    <location>
        <begin position="108"/>
        <end position="138"/>
    </location>
</feature>
<feature type="repeat" description="PPR" evidence="2">
    <location>
        <begin position="363"/>
        <end position="397"/>
    </location>
</feature>
<reference evidence="3 6" key="1">
    <citation type="journal article" date="2011" name="Nature">
        <title>The Medicago genome provides insight into the evolution of rhizobial symbioses.</title>
        <authorList>
            <person name="Young N.D."/>
            <person name="Debelle F."/>
            <person name="Oldroyd G.E."/>
            <person name="Geurts R."/>
            <person name="Cannon S.B."/>
            <person name="Udvardi M.K."/>
            <person name="Benedito V.A."/>
            <person name="Mayer K.F."/>
            <person name="Gouzy J."/>
            <person name="Schoof H."/>
            <person name="Van de Peer Y."/>
            <person name="Proost S."/>
            <person name="Cook D.R."/>
            <person name="Meyers B.C."/>
            <person name="Spannagl M."/>
            <person name="Cheung F."/>
            <person name="De Mita S."/>
            <person name="Krishnakumar V."/>
            <person name="Gundlach H."/>
            <person name="Zhou S."/>
            <person name="Mudge J."/>
            <person name="Bharti A.K."/>
            <person name="Murray J.D."/>
            <person name="Naoumkina M.A."/>
            <person name="Rosen B."/>
            <person name="Silverstein K.A."/>
            <person name="Tang H."/>
            <person name="Rombauts S."/>
            <person name="Zhao P.X."/>
            <person name="Zhou P."/>
            <person name="Barbe V."/>
            <person name="Bardou P."/>
            <person name="Bechner M."/>
            <person name="Bellec A."/>
            <person name="Berger A."/>
            <person name="Berges H."/>
            <person name="Bidwell S."/>
            <person name="Bisseling T."/>
            <person name="Choisne N."/>
            <person name="Couloux A."/>
            <person name="Denny R."/>
            <person name="Deshpande S."/>
            <person name="Dai X."/>
            <person name="Doyle J.J."/>
            <person name="Dudez A.M."/>
            <person name="Farmer A.D."/>
            <person name="Fouteau S."/>
            <person name="Franken C."/>
            <person name="Gibelin C."/>
            <person name="Gish J."/>
            <person name="Goldstein S."/>
            <person name="Gonzalez A.J."/>
            <person name="Green P.J."/>
            <person name="Hallab A."/>
            <person name="Hartog M."/>
            <person name="Hua A."/>
            <person name="Humphray S.J."/>
            <person name="Jeong D.H."/>
            <person name="Jing Y."/>
            <person name="Jocker A."/>
            <person name="Kenton S.M."/>
            <person name="Kim D.J."/>
            <person name="Klee K."/>
            <person name="Lai H."/>
            <person name="Lang C."/>
            <person name="Lin S."/>
            <person name="Macmil S.L."/>
            <person name="Magdelenat G."/>
            <person name="Matthews L."/>
            <person name="McCorrison J."/>
            <person name="Monaghan E.L."/>
            <person name="Mun J.H."/>
            <person name="Najar F.Z."/>
            <person name="Nicholson C."/>
            <person name="Noirot C."/>
            <person name="O'Bleness M."/>
            <person name="Paule C.R."/>
            <person name="Poulain J."/>
            <person name="Prion F."/>
            <person name="Qin B."/>
            <person name="Qu C."/>
            <person name="Retzel E.F."/>
            <person name="Riddle C."/>
            <person name="Sallet E."/>
            <person name="Samain S."/>
            <person name="Samson N."/>
            <person name="Sanders I."/>
            <person name="Saurat O."/>
            <person name="Scarpelli C."/>
            <person name="Schiex T."/>
            <person name="Segurens B."/>
            <person name="Severin A.J."/>
            <person name="Sherrier D.J."/>
            <person name="Shi R."/>
            <person name="Sims S."/>
            <person name="Singer S.R."/>
            <person name="Sinharoy S."/>
            <person name="Sterck L."/>
            <person name="Viollet A."/>
            <person name="Wang B.B."/>
            <person name="Wang K."/>
            <person name="Wang M."/>
            <person name="Wang X."/>
            <person name="Warfsmann J."/>
            <person name="Weissenbach J."/>
            <person name="White D.D."/>
            <person name="White J.D."/>
            <person name="Wiley G.B."/>
            <person name="Wincker P."/>
            <person name="Xing Y."/>
            <person name="Yang L."/>
            <person name="Yao Z."/>
            <person name="Ying F."/>
            <person name="Zhai J."/>
            <person name="Zhou L."/>
            <person name="Zuber A."/>
            <person name="Denarie J."/>
            <person name="Dixon R.A."/>
            <person name="May G.D."/>
            <person name="Schwartz D.C."/>
            <person name="Rogers J."/>
            <person name="Quetier F."/>
            <person name="Town C.D."/>
            <person name="Roe B.A."/>
        </authorList>
    </citation>
    <scope>NUCLEOTIDE SEQUENCE [LARGE SCALE GENOMIC DNA]</scope>
    <source>
        <strain evidence="3">A17</strain>
        <strain evidence="5 6">cv. Jemalong A17</strain>
    </source>
</reference>
<gene>
    <name evidence="5" type="primary">25498793</name>
    <name evidence="3" type="ordered locus">MTR_7g069290</name>
    <name evidence="4" type="ORF">MtrunA17_Chr7g0242881</name>
</gene>
<keyword evidence="1" id="KW-0677">Repeat</keyword>
<organism evidence="3 6">
    <name type="scientific">Medicago truncatula</name>
    <name type="common">Barrel medic</name>
    <name type="synonym">Medicago tribuloides</name>
    <dbReference type="NCBI Taxonomy" id="3880"/>
    <lineage>
        <taxon>Eukaryota</taxon>
        <taxon>Viridiplantae</taxon>
        <taxon>Streptophyta</taxon>
        <taxon>Embryophyta</taxon>
        <taxon>Tracheophyta</taxon>
        <taxon>Spermatophyta</taxon>
        <taxon>Magnoliopsida</taxon>
        <taxon>eudicotyledons</taxon>
        <taxon>Gunneridae</taxon>
        <taxon>Pentapetalae</taxon>
        <taxon>rosids</taxon>
        <taxon>fabids</taxon>
        <taxon>Fabales</taxon>
        <taxon>Fabaceae</taxon>
        <taxon>Papilionoideae</taxon>
        <taxon>50 kb inversion clade</taxon>
        <taxon>NPAAA clade</taxon>
        <taxon>Hologalegina</taxon>
        <taxon>IRL clade</taxon>
        <taxon>Trifolieae</taxon>
        <taxon>Medicago</taxon>
    </lineage>
</organism>
<dbReference type="Gramene" id="rna40993">
    <property type="protein sequence ID" value="RHN46500.1"/>
    <property type="gene ID" value="gene40993"/>
</dbReference>
<dbReference type="Proteomes" id="UP000002051">
    <property type="component" value="Unassembled WGS sequence"/>
</dbReference>
<dbReference type="PANTHER" id="PTHR47937">
    <property type="entry name" value="PLASTID TRANSCRIPTIONALLY ACTIVE CHROMOSOME 2-LIKE PROTEIN"/>
    <property type="match status" value="1"/>
</dbReference>
<dbReference type="AlphaFoldDB" id="A0A072U0L5"/>
<dbReference type="OrthoDB" id="185373at2759"/>
<dbReference type="InterPro" id="IPR011990">
    <property type="entry name" value="TPR-like_helical_dom_sf"/>
</dbReference>
<dbReference type="KEGG" id="mtr:25498793"/>
<protein>
    <submittedName>
        <fullName evidence="3">Pentatricopeptide (PPR) repeat protein</fullName>
    </submittedName>
    <submittedName>
        <fullName evidence="4">Putative tetratricopeptide-like helical domain-containing protein</fullName>
    </submittedName>
</protein>
<dbReference type="EMBL" id="CM001223">
    <property type="protein sequence ID" value="KEH23217.1"/>
    <property type="molecule type" value="Genomic_DNA"/>
</dbReference>
<dbReference type="Proteomes" id="UP000265566">
    <property type="component" value="Chromosome 7"/>
</dbReference>
<dbReference type="EMBL" id="PSQE01000007">
    <property type="protein sequence ID" value="RHN46500.1"/>
    <property type="molecule type" value="Genomic_DNA"/>
</dbReference>
<evidence type="ECO:0000313" key="5">
    <source>
        <dbReference type="EnsemblPlants" id="KEH23217"/>
    </source>
</evidence>
<evidence type="ECO:0000313" key="6">
    <source>
        <dbReference type="Proteomes" id="UP000002051"/>
    </source>
</evidence>
<reference evidence="3 6" key="2">
    <citation type="journal article" date="2014" name="BMC Genomics">
        <title>An improved genome release (version Mt4.0) for the model legume Medicago truncatula.</title>
        <authorList>
            <person name="Tang H."/>
            <person name="Krishnakumar V."/>
            <person name="Bidwell S."/>
            <person name="Rosen B."/>
            <person name="Chan A."/>
            <person name="Zhou S."/>
            <person name="Gentzbittel L."/>
            <person name="Childs K.L."/>
            <person name="Yandell M."/>
            <person name="Gundlach H."/>
            <person name="Mayer K.F."/>
            <person name="Schwartz D.C."/>
            <person name="Town C.D."/>
        </authorList>
    </citation>
    <scope>GENOME REANNOTATION</scope>
    <source>
        <strain evidence="3">A17</strain>
        <strain evidence="5 6">cv. Jemalong A17</strain>
    </source>
</reference>
<evidence type="ECO:0000313" key="4">
    <source>
        <dbReference type="EMBL" id="RHN46500.1"/>
    </source>
</evidence>
<name>A0A072U0L5_MEDTR</name>
<dbReference type="PANTHER" id="PTHR47937:SF2">
    <property type="entry name" value="PENTATRICOPEPTIDE (PPR) REPEAT-CONTAINING PROTEIN, PF01535'-RELATED"/>
    <property type="match status" value="1"/>
</dbReference>
<dbReference type="SUPFAM" id="SSF48452">
    <property type="entry name" value="TPR-like"/>
    <property type="match status" value="1"/>
</dbReference>
<sequence>MSLLRHLLLRRSSAVTLRSFSTSSAQQQATAEPQPPPEELHTRVRSLIRSGNLDAASAMARQSTFSATTRPTVFTCNAIIAAMHRAKRYNEALDLYEFFFNLFKIAPNIVSYNFVINAYCDEGRIDAALDVFRKMKADASIKPSPVTYRIITKCLISAGRIEDARDILVKMLYTGHADFTVYANIISACIQLGNVDKANELIDELKRWCPNYYIGDVSVTYIHWFFEQERDKEAMECYNSLLNRKCMMRPKTCNMLLEILLRFGKKTEAWDLFHGMLDNHTPPTFHAVNSDTFILMVDECLKLGKIDEALATLKKVGTKPDSRPFFLDIDGNSKLISSFDEYDMLSEAENLFQEMYSMSMTPDVWTHSFLIHRYFKLNRIDDAYMTYNNMMEGGLKVVGSIT</sequence>
<dbReference type="InterPro" id="IPR052308">
    <property type="entry name" value="PPR_domain-containing"/>
</dbReference>
<dbReference type="PROSITE" id="PS51375">
    <property type="entry name" value="PPR"/>
    <property type="match status" value="3"/>
</dbReference>
<dbReference type="InterPro" id="IPR002885">
    <property type="entry name" value="PPR_rpt"/>
</dbReference>
<evidence type="ECO:0000256" key="1">
    <source>
        <dbReference type="ARBA" id="ARBA00022737"/>
    </source>
</evidence>
<evidence type="ECO:0000313" key="3">
    <source>
        <dbReference type="EMBL" id="KEH23217.1"/>
    </source>
</evidence>
<accession>A0A072U0L5</accession>
<dbReference type="Pfam" id="PF13041">
    <property type="entry name" value="PPR_2"/>
    <property type="match status" value="1"/>
</dbReference>
<reference evidence="5" key="3">
    <citation type="submission" date="2015-04" db="UniProtKB">
        <authorList>
            <consortium name="EnsemblPlants"/>
        </authorList>
    </citation>
    <scope>IDENTIFICATION</scope>
    <source>
        <strain evidence="5">cv. Jemalong A17</strain>
    </source>
</reference>
<dbReference type="Pfam" id="PF01535">
    <property type="entry name" value="PPR"/>
    <property type="match status" value="4"/>
</dbReference>
<dbReference type="HOGENOM" id="CLU_036660_1_0_1"/>